<dbReference type="Proteomes" id="UP001141552">
    <property type="component" value="Unassembled WGS sequence"/>
</dbReference>
<reference evidence="2" key="1">
    <citation type="submission" date="2022-02" db="EMBL/GenBank/DDBJ databases">
        <authorList>
            <person name="Henning P.M."/>
            <person name="McCubbin A.G."/>
            <person name="Shore J.S."/>
        </authorList>
    </citation>
    <scope>NUCLEOTIDE SEQUENCE</scope>
    <source>
        <strain evidence="2">F60SS</strain>
        <tissue evidence="2">Leaves</tissue>
    </source>
</reference>
<keyword evidence="1" id="KW-1133">Transmembrane helix</keyword>
<protein>
    <submittedName>
        <fullName evidence="2">Uncharacterized protein</fullName>
    </submittedName>
</protein>
<sequence>MSSEKPSSITTTIQQSIQHVSLGTLCKSMAISGLVLFLFYTVLFNNHPYYQSSSRFTLFKLRWPLYPKDTYTPNIHNKTPTNLSHIVFGVVGSMNTWRHKRSYIEAWWRPNVTRGYLFLDRPPTPDFQPWPASSPPFRVNEDVTKLFKVNYRVVTQVRIARTIVETFRQGDEEVRWYVMADDDTVLFLDNLVEVLAKYDHNKYLYIGKNSECVRSNSDFSFDMAFGGAGYALSYPLAAALATELDRCIGRYPIYSSDLLLQTCLADIGVALTQEKGFHQIDLHGDISGFLSAHPQSPALSLHHIDTIDPIFPFKNRSASINHLMKAAEVDHSRLLQQTICYQRRSNWSFSTSWGYSIHLYESIHPRSFLRRPLETFKPWSRNARPPFYMFNTRWLRNNPCEEPHVFFLESIEKTGGDQIITTYARASPRNLPPCSSSGNHSAEAISKIRVFSPAGVYKESGAVECCDVEQMTNTSVTHVKLRACTKGEIIA</sequence>
<organism evidence="2 3">
    <name type="scientific">Turnera subulata</name>
    <dbReference type="NCBI Taxonomy" id="218843"/>
    <lineage>
        <taxon>Eukaryota</taxon>
        <taxon>Viridiplantae</taxon>
        <taxon>Streptophyta</taxon>
        <taxon>Embryophyta</taxon>
        <taxon>Tracheophyta</taxon>
        <taxon>Spermatophyta</taxon>
        <taxon>Magnoliopsida</taxon>
        <taxon>eudicotyledons</taxon>
        <taxon>Gunneridae</taxon>
        <taxon>Pentapetalae</taxon>
        <taxon>rosids</taxon>
        <taxon>fabids</taxon>
        <taxon>Malpighiales</taxon>
        <taxon>Passifloraceae</taxon>
        <taxon>Turnera</taxon>
    </lineage>
</organism>
<comment type="caution">
    <text evidence="2">The sequence shown here is derived from an EMBL/GenBank/DDBJ whole genome shotgun (WGS) entry which is preliminary data.</text>
</comment>
<evidence type="ECO:0000256" key="1">
    <source>
        <dbReference type="SAM" id="Phobius"/>
    </source>
</evidence>
<keyword evidence="1" id="KW-0812">Transmembrane</keyword>
<proteinExistence type="predicted"/>
<feature type="transmembrane region" description="Helical" evidence="1">
    <location>
        <begin position="20"/>
        <end position="43"/>
    </location>
</feature>
<dbReference type="InterPro" id="IPR006740">
    <property type="entry name" value="DUF604"/>
</dbReference>
<gene>
    <name evidence="2" type="ORF">Tsubulata_012195</name>
</gene>
<dbReference type="EMBL" id="JAKUCV010007419">
    <property type="protein sequence ID" value="KAJ4823561.1"/>
    <property type="molecule type" value="Genomic_DNA"/>
</dbReference>
<dbReference type="FunFam" id="3.90.550.50:FF:000061">
    <property type="entry name" value="AT4g00300 protein"/>
    <property type="match status" value="1"/>
</dbReference>
<dbReference type="PANTHER" id="PTHR10811">
    <property type="entry name" value="FRINGE-RELATED"/>
    <property type="match status" value="1"/>
</dbReference>
<evidence type="ECO:0000313" key="2">
    <source>
        <dbReference type="EMBL" id="KAJ4823561.1"/>
    </source>
</evidence>
<dbReference type="Gene3D" id="3.90.550.50">
    <property type="match status" value="1"/>
</dbReference>
<accession>A0A9Q0IZ13</accession>
<evidence type="ECO:0000313" key="3">
    <source>
        <dbReference type="Proteomes" id="UP001141552"/>
    </source>
</evidence>
<dbReference type="Pfam" id="PF04646">
    <property type="entry name" value="DUF604"/>
    <property type="match status" value="1"/>
</dbReference>
<dbReference type="OrthoDB" id="414175at2759"/>
<keyword evidence="3" id="KW-1185">Reference proteome</keyword>
<dbReference type="AlphaFoldDB" id="A0A9Q0IZ13"/>
<keyword evidence="1" id="KW-0472">Membrane</keyword>
<reference evidence="2" key="2">
    <citation type="journal article" date="2023" name="Plants (Basel)">
        <title>Annotation of the Turnera subulata (Passifloraceae) Draft Genome Reveals the S-Locus Evolved after the Divergence of Turneroideae from Passifloroideae in a Stepwise Manner.</title>
        <authorList>
            <person name="Henning P.M."/>
            <person name="Roalson E.H."/>
            <person name="Mir W."/>
            <person name="McCubbin A.G."/>
            <person name="Shore J.S."/>
        </authorList>
    </citation>
    <scope>NUCLEOTIDE SEQUENCE</scope>
    <source>
        <strain evidence="2">F60SS</strain>
    </source>
</reference>
<name>A0A9Q0IZ13_9ROSI</name>